<dbReference type="InterPro" id="IPR013766">
    <property type="entry name" value="Thioredoxin_domain"/>
</dbReference>
<dbReference type="HOGENOM" id="CLU_668358_0_0_2"/>
<evidence type="ECO:0000256" key="1">
    <source>
        <dbReference type="ARBA" id="ARBA00004651"/>
    </source>
</evidence>
<dbReference type="Gene3D" id="3.40.30.10">
    <property type="entry name" value="Glutaredoxin"/>
    <property type="match status" value="1"/>
</dbReference>
<dbReference type="InterPro" id="IPR051790">
    <property type="entry name" value="Cytochrome_c-biogenesis_DsbD"/>
</dbReference>
<dbReference type="GO" id="GO:0005886">
    <property type="term" value="C:plasma membrane"/>
    <property type="evidence" value="ECO:0007669"/>
    <property type="project" value="UniProtKB-SubCell"/>
</dbReference>
<comment type="similarity">
    <text evidence="2">Belongs to the DsbD family.</text>
</comment>
<dbReference type="EMBL" id="CP007536">
    <property type="protein sequence ID" value="AIC15655.1"/>
    <property type="molecule type" value="Genomic_DNA"/>
</dbReference>
<dbReference type="GO" id="GO:0016491">
    <property type="term" value="F:oxidoreductase activity"/>
    <property type="evidence" value="ECO:0007669"/>
    <property type="project" value="InterPro"/>
</dbReference>
<evidence type="ECO:0000256" key="6">
    <source>
        <dbReference type="ARBA" id="ARBA00023136"/>
    </source>
</evidence>
<organism evidence="9 10">
    <name type="scientific">Nitrososphaera viennensis EN76</name>
    <dbReference type="NCBI Taxonomy" id="926571"/>
    <lineage>
        <taxon>Archaea</taxon>
        <taxon>Nitrososphaerota</taxon>
        <taxon>Nitrososphaeria</taxon>
        <taxon>Nitrososphaerales</taxon>
        <taxon>Nitrososphaeraceae</taxon>
        <taxon>Nitrososphaera</taxon>
    </lineage>
</organism>
<accession>A0A060HK32</accession>
<dbReference type="Proteomes" id="UP000027093">
    <property type="component" value="Chromosome"/>
</dbReference>
<dbReference type="PROSITE" id="PS51352">
    <property type="entry name" value="THIOREDOXIN_2"/>
    <property type="match status" value="1"/>
</dbReference>
<evidence type="ECO:0000256" key="3">
    <source>
        <dbReference type="ARBA" id="ARBA00022475"/>
    </source>
</evidence>
<dbReference type="PROSITE" id="PS00194">
    <property type="entry name" value="THIOREDOXIN_1"/>
    <property type="match status" value="1"/>
</dbReference>
<evidence type="ECO:0000313" key="9">
    <source>
        <dbReference type="EMBL" id="AIC15655.1"/>
    </source>
</evidence>
<dbReference type="GO" id="GO:0017004">
    <property type="term" value="P:cytochrome complex assembly"/>
    <property type="evidence" value="ECO:0007669"/>
    <property type="project" value="InterPro"/>
</dbReference>
<dbReference type="STRING" id="926571.NVIE_014160"/>
<keyword evidence="4 7" id="KW-0812">Transmembrane</keyword>
<dbReference type="InterPro" id="IPR017937">
    <property type="entry name" value="Thioredoxin_CS"/>
</dbReference>
<dbReference type="CDD" id="cd02966">
    <property type="entry name" value="TlpA_like_family"/>
    <property type="match status" value="1"/>
</dbReference>
<dbReference type="GO" id="GO:0016209">
    <property type="term" value="F:antioxidant activity"/>
    <property type="evidence" value="ECO:0007669"/>
    <property type="project" value="InterPro"/>
</dbReference>
<evidence type="ECO:0000313" key="10">
    <source>
        <dbReference type="Proteomes" id="UP000027093"/>
    </source>
</evidence>
<feature type="transmembrane region" description="Helical" evidence="7">
    <location>
        <begin position="384"/>
        <end position="404"/>
    </location>
</feature>
<dbReference type="InterPro" id="IPR003834">
    <property type="entry name" value="Cyt_c_assmbl_TM_dom"/>
</dbReference>
<dbReference type="Pfam" id="PF00578">
    <property type="entry name" value="AhpC-TSA"/>
    <property type="match status" value="1"/>
</dbReference>
<evidence type="ECO:0000256" key="7">
    <source>
        <dbReference type="SAM" id="Phobius"/>
    </source>
</evidence>
<gene>
    <name evidence="9" type="ORF">NVIE_014160</name>
</gene>
<evidence type="ECO:0000259" key="8">
    <source>
        <dbReference type="PROSITE" id="PS51352"/>
    </source>
</evidence>
<proteinExistence type="inferred from homology"/>
<dbReference type="SUPFAM" id="SSF52833">
    <property type="entry name" value="Thioredoxin-like"/>
    <property type="match status" value="1"/>
</dbReference>
<dbReference type="OrthoDB" id="115386at2157"/>
<keyword evidence="5 7" id="KW-1133">Transmembrane helix</keyword>
<dbReference type="PANTHER" id="PTHR31272:SF4">
    <property type="entry name" value="CYTOCHROME C-TYPE BIOGENESIS PROTEIN HI_1454-RELATED"/>
    <property type="match status" value="1"/>
</dbReference>
<feature type="transmembrane region" description="Helical" evidence="7">
    <location>
        <begin position="303"/>
        <end position="325"/>
    </location>
</feature>
<keyword evidence="10" id="KW-1185">Reference proteome</keyword>
<evidence type="ECO:0000256" key="2">
    <source>
        <dbReference type="ARBA" id="ARBA00006143"/>
    </source>
</evidence>
<keyword evidence="3" id="KW-1003">Cell membrane</keyword>
<dbReference type="PANTHER" id="PTHR31272">
    <property type="entry name" value="CYTOCHROME C-TYPE BIOGENESIS PROTEIN HI_1454-RELATED"/>
    <property type="match status" value="1"/>
</dbReference>
<dbReference type="AlphaFoldDB" id="A0A060HK32"/>
<feature type="domain" description="Thioredoxin" evidence="8">
    <location>
        <begin position="39"/>
        <end position="181"/>
    </location>
</feature>
<keyword evidence="6 7" id="KW-0472">Membrane</keyword>
<evidence type="ECO:0000256" key="5">
    <source>
        <dbReference type="ARBA" id="ARBA00022989"/>
    </source>
</evidence>
<sequence>MRISFRPPISKGIALIAVGAVLLLVFPSLFSIGGGAALAQSLKPAPAYQATTLDGKQVSLEDLRGQVVVLNVWATWCVPCRTEMPGLEALQQDFAGSDFKVVGVSIDDAGADDRINSFLKSKGITYTIWRDPSDRFASTFRTIGVPESFLISKDGYVLHQWKGAFDPMSEDTRSRVQAALTMSSIVVGKDGKPAPAGGAAAAIEAPTVSAGVAFSAGLLSFLSPCVLPLIPSYAAFITGMSMDQLTGNARSENASSSSQQTRTARNTIIARGGLFVLGFSIVFVALGATISTFGFFFGDYAVWIGRIGGIMLMVFGLHLLGLLRIPGVEKEYLKMRFSKKPVGHAGAFLVGMGFGAGWTPCIGPILASILTLAATTSSVTQGTALLAIYSAGLAIPFMVSTVALDRFLRAFQKFRKWIPWVNRTSGILLIALGILLVTGSLALLSGTFGGLEVVVPGT</sequence>
<dbReference type="KEGG" id="nvn:NVIE_014160"/>
<dbReference type="RefSeq" id="WP_084790676.1">
    <property type="nucleotide sequence ID" value="NZ_CP007536.1"/>
</dbReference>
<feature type="transmembrane region" description="Helical" evidence="7">
    <location>
        <begin position="346"/>
        <end position="372"/>
    </location>
</feature>
<dbReference type="GeneID" id="74946679"/>
<protein>
    <submittedName>
        <fullName evidence="9">Disulfide bond oxidoreductase D family protein</fullName>
    </submittedName>
</protein>
<evidence type="ECO:0000256" key="4">
    <source>
        <dbReference type="ARBA" id="ARBA00022692"/>
    </source>
</evidence>
<comment type="subcellular location">
    <subcellularLocation>
        <location evidence="1">Cell membrane</location>
        <topology evidence="1">Multi-pass membrane protein</topology>
    </subcellularLocation>
</comment>
<name>A0A060HK32_9ARCH</name>
<feature type="transmembrane region" description="Helical" evidence="7">
    <location>
        <begin position="274"/>
        <end position="297"/>
    </location>
</feature>
<feature type="transmembrane region" description="Helical" evidence="7">
    <location>
        <begin position="212"/>
        <end position="236"/>
    </location>
</feature>
<dbReference type="Pfam" id="PF02683">
    <property type="entry name" value="DsbD_TM"/>
    <property type="match status" value="1"/>
</dbReference>
<reference evidence="9 10" key="1">
    <citation type="journal article" date="2014" name="Int. J. Syst. Evol. Microbiol.">
        <title>Nitrososphaera viennensis gen. nov., sp. nov., an aerobic and mesophilic, ammonia-oxidizing archaeon from soil and a member of the archaeal phylum Thaumarchaeota.</title>
        <authorList>
            <person name="Stieglmeier M."/>
            <person name="Klingl A."/>
            <person name="Alves R.J."/>
            <person name="Rittmann S.K."/>
            <person name="Melcher M."/>
            <person name="Leisch N."/>
            <person name="Schleper C."/>
        </authorList>
    </citation>
    <scope>NUCLEOTIDE SEQUENCE [LARGE SCALE GENOMIC DNA]</scope>
    <source>
        <strain evidence="9">EN76</strain>
    </source>
</reference>
<feature type="transmembrane region" description="Helical" evidence="7">
    <location>
        <begin position="425"/>
        <end position="448"/>
    </location>
</feature>
<dbReference type="InterPro" id="IPR000866">
    <property type="entry name" value="AhpC/TSA"/>
</dbReference>
<dbReference type="InterPro" id="IPR036249">
    <property type="entry name" value="Thioredoxin-like_sf"/>
</dbReference>